<reference evidence="1" key="1">
    <citation type="submission" date="2023-03" db="EMBL/GenBank/DDBJ databases">
        <title>Massive genome expansion in bonnet fungi (Mycena s.s.) driven by repeated elements and novel gene families across ecological guilds.</title>
        <authorList>
            <consortium name="Lawrence Berkeley National Laboratory"/>
            <person name="Harder C.B."/>
            <person name="Miyauchi S."/>
            <person name="Viragh M."/>
            <person name="Kuo A."/>
            <person name="Thoen E."/>
            <person name="Andreopoulos B."/>
            <person name="Lu D."/>
            <person name="Skrede I."/>
            <person name="Drula E."/>
            <person name="Henrissat B."/>
            <person name="Morin E."/>
            <person name="Kohler A."/>
            <person name="Barry K."/>
            <person name="LaButti K."/>
            <person name="Morin E."/>
            <person name="Salamov A."/>
            <person name="Lipzen A."/>
            <person name="Mereny Z."/>
            <person name="Hegedus B."/>
            <person name="Baldrian P."/>
            <person name="Stursova M."/>
            <person name="Weitz H."/>
            <person name="Taylor A."/>
            <person name="Grigoriev I.V."/>
            <person name="Nagy L.G."/>
            <person name="Martin F."/>
            <person name="Kauserud H."/>
        </authorList>
    </citation>
    <scope>NUCLEOTIDE SEQUENCE</scope>
    <source>
        <strain evidence="1">CBHHK182m</strain>
    </source>
</reference>
<comment type="caution">
    <text evidence="1">The sequence shown here is derived from an EMBL/GenBank/DDBJ whole genome shotgun (WGS) entry which is preliminary data.</text>
</comment>
<keyword evidence="2" id="KW-1185">Reference proteome</keyword>
<name>A0AAD7H6F8_9AGAR</name>
<sequence>MTSQSEYYDVSFLRPWVDFPFRRIDGYVDPNTGFKGCEVRFYRKSGWTKEKHGAKSWWVVEGHTAEGIFTRKAWADAVMNEPYLLNEDTRARKMHTFSSFEKAHHYLAEVCRAMHGECVLRNRGCLLGCFVPTEDAVASIASAAALRVAQAETGLTQDEIDDQSDGEPWRKGLSLVDCIALGVDYQPDEE</sequence>
<proteinExistence type="predicted"/>
<protein>
    <submittedName>
        <fullName evidence="1">Uncharacterized protein</fullName>
    </submittedName>
</protein>
<organism evidence="1 2">
    <name type="scientific">Mycena metata</name>
    <dbReference type="NCBI Taxonomy" id="1033252"/>
    <lineage>
        <taxon>Eukaryota</taxon>
        <taxon>Fungi</taxon>
        <taxon>Dikarya</taxon>
        <taxon>Basidiomycota</taxon>
        <taxon>Agaricomycotina</taxon>
        <taxon>Agaricomycetes</taxon>
        <taxon>Agaricomycetidae</taxon>
        <taxon>Agaricales</taxon>
        <taxon>Marasmiineae</taxon>
        <taxon>Mycenaceae</taxon>
        <taxon>Mycena</taxon>
    </lineage>
</organism>
<dbReference type="Proteomes" id="UP001215598">
    <property type="component" value="Unassembled WGS sequence"/>
</dbReference>
<evidence type="ECO:0000313" key="1">
    <source>
        <dbReference type="EMBL" id="KAJ7713573.1"/>
    </source>
</evidence>
<dbReference type="EMBL" id="JARKIB010000341">
    <property type="protein sequence ID" value="KAJ7713573.1"/>
    <property type="molecule type" value="Genomic_DNA"/>
</dbReference>
<evidence type="ECO:0000313" key="2">
    <source>
        <dbReference type="Proteomes" id="UP001215598"/>
    </source>
</evidence>
<gene>
    <name evidence="1" type="ORF">B0H16DRAFT_1478625</name>
</gene>
<accession>A0AAD7H6F8</accession>
<dbReference type="AlphaFoldDB" id="A0AAD7H6F8"/>